<accession>A0A0K0DNR9</accession>
<proteinExistence type="predicted"/>
<dbReference type="InterPro" id="IPR050869">
    <property type="entry name" value="H3K4_H4K5_MeTrfase"/>
</dbReference>
<dbReference type="Gene3D" id="6.10.140.2220">
    <property type="match status" value="1"/>
</dbReference>
<reference evidence="2" key="2">
    <citation type="submission" date="2017-02" db="UniProtKB">
        <authorList>
            <consortium name="WormBaseParasite"/>
        </authorList>
    </citation>
    <scope>IDENTIFICATION</scope>
</reference>
<dbReference type="PANTHER" id="PTHR12197">
    <property type="entry name" value="HISTONE-LYSINE N-METHYLTRANSFERASE SMYD"/>
    <property type="match status" value="1"/>
</dbReference>
<dbReference type="AlphaFoldDB" id="A0A0K0DNR9"/>
<dbReference type="Gene3D" id="2.170.270.10">
    <property type="entry name" value="SET domain"/>
    <property type="match status" value="1"/>
</dbReference>
<protein>
    <submittedName>
        <fullName evidence="2">SET domain-containing protein</fullName>
    </submittedName>
</protein>
<dbReference type="InterPro" id="IPR046341">
    <property type="entry name" value="SET_dom_sf"/>
</dbReference>
<dbReference type="STRING" id="6313.A0A0K0DNR9"/>
<name>A0A0K0DNR9_ANGCA</name>
<dbReference type="Proteomes" id="UP000035642">
    <property type="component" value="Unassembled WGS sequence"/>
</dbReference>
<reference evidence="1" key="1">
    <citation type="submission" date="2012-09" db="EMBL/GenBank/DDBJ databases">
        <authorList>
            <person name="Martin A.A."/>
        </authorList>
    </citation>
    <scope>NUCLEOTIDE SEQUENCE</scope>
</reference>
<keyword evidence="1" id="KW-1185">Reference proteome</keyword>
<dbReference type="Gene3D" id="1.10.220.160">
    <property type="match status" value="1"/>
</dbReference>
<evidence type="ECO:0000313" key="1">
    <source>
        <dbReference type="Proteomes" id="UP000035642"/>
    </source>
</evidence>
<dbReference type="WBParaSite" id="ACAC_0001340801-mRNA-1">
    <property type="protein sequence ID" value="ACAC_0001340801-mRNA-1"/>
    <property type="gene ID" value="ACAC_0001340801"/>
</dbReference>
<dbReference type="GO" id="GO:0005634">
    <property type="term" value="C:nucleus"/>
    <property type="evidence" value="ECO:0007669"/>
    <property type="project" value="TreeGrafter"/>
</dbReference>
<sequence>MISLKTMILNYENIGAVSFFIFSDRKICQLLCKSSIHTFFLLYIETRMLGRIVLRYKVSAVLSIEAFYEHMTILEVWSHTDKISNDAYAMNKFEGIYESLLQFYDKKFLLPKEMVFELHCRDYINRHAISDKGYMKEIGKGLYLDLCAYDHSCRPNAIYTCDGFVATLRGLNSNIDIKDRTKRHGLNRFFLQYRIALLSEKIGTFFEYVGGFIFLGLAIRAAHPERLSEFIMATKTIHGNSQFQK</sequence>
<evidence type="ECO:0000313" key="2">
    <source>
        <dbReference type="WBParaSite" id="ACAC_0001340801-mRNA-1"/>
    </source>
</evidence>
<organism evidence="1 2">
    <name type="scientific">Angiostrongylus cantonensis</name>
    <name type="common">Rat lungworm</name>
    <dbReference type="NCBI Taxonomy" id="6313"/>
    <lineage>
        <taxon>Eukaryota</taxon>
        <taxon>Metazoa</taxon>
        <taxon>Ecdysozoa</taxon>
        <taxon>Nematoda</taxon>
        <taxon>Chromadorea</taxon>
        <taxon>Rhabditida</taxon>
        <taxon>Rhabditina</taxon>
        <taxon>Rhabditomorpha</taxon>
        <taxon>Strongyloidea</taxon>
        <taxon>Metastrongylidae</taxon>
        <taxon>Angiostrongylus</taxon>
    </lineage>
</organism>
<dbReference type="PANTHER" id="PTHR12197:SF241">
    <property type="entry name" value="MYND-TYPE DOMAIN-CONTAINING PROTEIN"/>
    <property type="match status" value="1"/>
</dbReference>